<dbReference type="EMBL" id="JAGRZL010000064">
    <property type="protein sequence ID" value="MBR7631066.1"/>
    <property type="molecule type" value="Genomic_DNA"/>
</dbReference>
<sequence>MLKMIPLLISKWGGVSIFVFIIVPLIFIANFWGDDERDEITRCTANVLINRAGLDLSANVKIELSMSHKNGVFYIDGNIYRKGVYHGAISRRVLFDVNIVNGDILLISKRNWKTEVDDIDITSLSGTLFSDFYIAPDNTMVLFLTKNEKGYYLSTKTMPMTYCAKITG</sequence>
<keyword evidence="3" id="KW-1185">Reference proteome</keyword>
<protein>
    <recommendedName>
        <fullName evidence="4">FidL-like membrane protein</fullName>
    </recommendedName>
</protein>
<keyword evidence="1" id="KW-1133">Transmembrane helix</keyword>
<organism evidence="2 3">
    <name type="scientific">Aeromonas popoffii</name>
    <dbReference type="NCBI Taxonomy" id="70856"/>
    <lineage>
        <taxon>Bacteria</taxon>
        <taxon>Pseudomonadati</taxon>
        <taxon>Pseudomonadota</taxon>
        <taxon>Gammaproteobacteria</taxon>
        <taxon>Aeromonadales</taxon>
        <taxon>Aeromonadaceae</taxon>
        <taxon>Aeromonas</taxon>
    </lineage>
</organism>
<dbReference type="RefSeq" id="WP_212514586.1">
    <property type="nucleotide sequence ID" value="NZ_CAWQDX010000090.1"/>
</dbReference>
<keyword evidence="1" id="KW-0472">Membrane</keyword>
<evidence type="ECO:0000313" key="2">
    <source>
        <dbReference type="EMBL" id="MBR7631066.1"/>
    </source>
</evidence>
<reference evidence="2 3" key="1">
    <citation type="submission" date="2021-04" db="EMBL/GenBank/DDBJ databases">
        <title>Draft Genome of Aeromonas popoffii ID682, isolated from a natural water source in Idaho.</title>
        <authorList>
            <person name="Testerman T."/>
            <person name="Graf J."/>
        </authorList>
    </citation>
    <scope>NUCLEOTIDE SEQUENCE [LARGE SCALE GENOMIC DNA]</scope>
    <source>
        <strain evidence="2 3">ID682</strain>
    </source>
</reference>
<evidence type="ECO:0008006" key="4">
    <source>
        <dbReference type="Google" id="ProtNLM"/>
    </source>
</evidence>
<gene>
    <name evidence="2" type="ORF">KAT72_19105</name>
</gene>
<name>A0ABS5GVA8_9GAMM</name>
<keyword evidence="1" id="KW-0812">Transmembrane</keyword>
<evidence type="ECO:0000256" key="1">
    <source>
        <dbReference type="SAM" id="Phobius"/>
    </source>
</evidence>
<evidence type="ECO:0000313" key="3">
    <source>
        <dbReference type="Proteomes" id="UP000675653"/>
    </source>
</evidence>
<comment type="caution">
    <text evidence="2">The sequence shown here is derived from an EMBL/GenBank/DDBJ whole genome shotgun (WGS) entry which is preliminary data.</text>
</comment>
<feature type="transmembrane region" description="Helical" evidence="1">
    <location>
        <begin position="12"/>
        <end position="33"/>
    </location>
</feature>
<proteinExistence type="predicted"/>
<dbReference type="Proteomes" id="UP000675653">
    <property type="component" value="Unassembled WGS sequence"/>
</dbReference>
<accession>A0ABS5GVA8</accession>